<dbReference type="Pfam" id="PF01648">
    <property type="entry name" value="ACPS"/>
    <property type="match status" value="1"/>
</dbReference>
<evidence type="ECO:0000313" key="4">
    <source>
        <dbReference type="Proteomes" id="UP001278571"/>
    </source>
</evidence>
<evidence type="ECO:0000259" key="2">
    <source>
        <dbReference type="Pfam" id="PF01648"/>
    </source>
</evidence>
<dbReference type="RefSeq" id="WP_319009921.1">
    <property type="nucleotide sequence ID" value="NZ_JAWJZF010000359.1"/>
</dbReference>
<dbReference type="Gene3D" id="3.90.470.20">
    <property type="entry name" value="4'-phosphopantetheinyl transferase domain"/>
    <property type="match status" value="1"/>
</dbReference>
<comment type="caution">
    <text evidence="3">The sequence shown here is derived from an EMBL/GenBank/DDBJ whole genome shotgun (WGS) entry which is preliminary data.</text>
</comment>
<proteinExistence type="predicted"/>
<accession>A0ABU4K6Z5</accession>
<dbReference type="InterPro" id="IPR037143">
    <property type="entry name" value="4-PPantetheinyl_Trfase_dom_sf"/>
</dbReference>
<keyword evidence="1 3" id="KW-0808">Transferase</keyword>
<name>A0ABU4K6Z5_9ACTN</name>
<organism evidence="3 4">
    <name type="scientific">Streptomyces roseolus</name>
    <dbReference type="NCBI Taxonomy" id="67358"/>
    <lineage>
        <taxon>Bacteria</taxon>
        <taxon>Bacillati</taxon>
        <taxon>Actinomycetota</taxon>
        <taxon>Actinomycetes</taxon>
        <taxon>Kitasatosporales</taxon>
        <taxon>Streptomycetaceae</taxon>
        <taxon>Streptomyces</taxon>
    </lineage>
</organism>
<dbReference type="Proteomes" id="UP001278571">
    <property type="component" value="Unassembled WGS sequence"/>
</dbReference>
<keyword evidence="4" id="KW-1185">Reference proteome</keyword>
<dbReference type="EMBL" id="JAWJZF010000359">
    <property type="protein sequence ID" value="MDX2293526.1"/>
    <property type="molecule type" value="Genomic_DNA"/>
</dbReference>
<gene>
    <name evidence="3" type="ORF">R2363_15260</name>
</gene>
<dbReference type="SUPFAM" id="SSF56214">
    <property type="entry name" value="4'-phosphopantetheinyl transferase"/>
    <property type="match status" value="2"/>
</dbReference>
<protein>
    <submittedName>
        <fullName evidence="3">4-phosphopantetheinyl transferase</fullName>
    </submittedName>
</protein>
<dbReference type="InterPro" id="IPR008278">
    <property type="entry name" value="4-PPantetheinyl_Trfase_dom"/>
</dbReference>
<feature type="domain" description="4'-phosphopantetheinyl transferase" evidence="2">
    <location>
        <begin position="113"/>
        <end position="170"/>
    </location>
</feature>
<evidence type="ECO:0000313" key="3">
    <source>
        <dbReference type="EMBL" id="MDX2293526.1"/>
    </source>
</evidence>
<sequence length="214" mass="22062">MTPGAFAVVATTREVLDHPGLGPHLLAPWERRRLAAVRVPARRDDVLAARLLARLCAARITGRPPGGTGLLAQRCPECHRDGHGRPYLPDHPGLGISLSHADGLVAAAAGRGPVGVDVEPAARRPGPPSVLRRVLPEADLREAAAHADPGAALLRAWVRAEARFKAGPPGPEAVHHLTEWTDEGRTAVGAVVAADPPALLPPSAVLGGPTPGGG</sequence>
<reference evidence="3 4" key="1">
    <citation type="submission" date="2023-10" db="EMBL/GenBank/DDBJ databases">
        <authorList>
            <person name="Wang X.X."/>
        </authorList>
    </citation>
    <scope>NUCLEOTIDE SEQUENCE [LARGE SCALE GENOMIC DNA]</scope>
    <source>
        <strain evidence="3 4">NBRC 12816</strain>
    </source>
</reference>
<evidence type="ECO:0000256" key="1">
    <source>
        <dbReference type="ARBA" id="ARBA00022679"/>
    </source>
</evidence>
<dbReference type="GO" id="GO:0016740">
    <property type="term" value="F:transferase activity"/>
    <property type="evidence" value="ECO:0007669"/>
    <property type="project" value="UniProtKB-KW"/>
</dbReference>